<evidence type="ECO:0000313" key="1">
    <source>
        <dbReference type="EMBL" id="GIY53454.1"/>
    </source>
</evidence>
<evidence type="ECO:0000313" key="2">
    <source>
        <dbReference type="Proteomes" id="UP001054945"/>
    </source>
</evidence>
<dbReference type="EMBL" id="BPLR01012367">
    <property type="protein sequence ID" value="GIY53454.1"/>
    <property type="molecule type" value="Genomic_DNA"/>
</dbReference>
<reference evidence="1 2" key="1">
    <citation type="submission" date="2021-06" db="EMBL/GenBank/DDBJ databases">
        <title>Caerostris extrusa draft genome.</title>
        <authorList>
            <person name="Kono N."/>
            <person name="Arakawa K."/>
        </authorList>
    </citation>
    <scope>NUCLEOTIDE SEQUENCE [LARGE SCALE GENOMIC DNA]</scope>
</reference>
<name>A0AAV4U6P5_CAEEX</name>
<accession>A0AAV4U6P5</accession>
<proteinExistence type="predicted"/>
<dbReference type="Proteomes" id="UP001054945">
    <property type="component" value="Unassembled WGS sequence"/>
</dbReference>
<dbReference type="AlphaFoldDB" id="A0AAV4U6P5"/>
<organism evidence="1 2">
    <name type="scientific">Caerostris extrusa</name>
    <name type="common">Bark spider</name>
    <name type="synonym">Caerostris bankana</name>
    <dbReference type="NCBI Taxonomy" id="172846"/>
    <lineage>
        <taxon>Eukaryota</taxon>
        <taxon>Metazoa</taxon>
        <taxon>Ecdysozoa</taxon>
        <taxon>Arthropoda</taxon>
        <taxon>Chelicerata</taxon>
        <taxon>Arachnida</taxon>
        <taxon>Araneae</taxon>
        <taxon>Araneomorphae</taxon>
        <taxon>Entelegynae</taxon>
        <taxon>Araneoidea</taxon>
        <taxon>Araneidae</taxon>
        <taxon>Caerostris</taxon>
    </lineage>
</organism>
<protein>
    <submittedName>
        <fullName evidence="1">Uncharacterized protein</fullName>
    </submittedName>
</protein>
<keyword evidence="2" id="KW-1185">Reference proteome</keyword>
<sequence length="85" mass="9705">MQYRRILFSPTLVTKYVCSIEKPQNLILITSMRTKNFKLSLNAHVAAGHESGTLHRISEIRKGFLLWSRRPLRGPGVLLDGRVLC</sequence>
<gene>
    <name evidence="1" type="ORF">CEXT_628671</name>
</gene>
<comment type="caution">
    <text evidence="1">The sequence shown here is derived from an EMBL/GenBank/DDBJ whole genome shotgun (WGS) entry which is preliminary data.</text>
</comment>